<gene>
    <name evidence="2" type="ORF">Sliba_74440</name>
</gene>
<accession>A0A640TXQ9</accession>
<evidence type="ECO:0000313" key="2">
    <source>
        <dbReference type="EMBL" id="GFE26991.1"/>
    </source>
</evidence>
<protein>
    <submittedName>
        <fullName evidence="2">Uncharacterized protein</fullName>
    </submittedName>
</protein>
<sequence length="117" mass="13154">MRLHIQAYREHLVRGCGDGCHDLKIRHEFIVGIGQWLPVTGSLVWRMLSGTRIAPRVPAASDSERPSGPAAQRPSGPAARRSRRLRRSHDSSGGDVMDWIEIRGRAPGNNWCSNKYW</sequence>
<organism evidence="2 3">
    <name type="scientific">Streptomyces nigrescens</name>
    <dbReference type="NCBI Taxonomy" id="1920"/>
    <lineage>
        <taxon>Bacteria</taxon>
        <taxon>Bacillati</taxon>
        <taxon>Actinomycetota</taxon>
        <taxon>Actinomycetes</taxon>
        <taxon>Kitasatosporales</taxon>
        <taxon>Streptomycetaceae</taxon>
        <taxon>Streptomyces</taxon>
    </lineage>
</organism>
<evidence type="ECO:0000313" key="3">
    <source>
        <dbReference type="Proteomes" id="UP000429552"/>
    </source>
</evidence>
<feature type="region of interest" description="Disordered" evidence="1">
    <location>
        <begin position="56"/>
        <end position="98"/>
    </location>
</feature>
<comment type="caution">
    <text evidence="2">The sequence shown here is derived from an EMBL/GenBank/DDBJ whole genome shotgun (WGS) entry which is preliminary data.</text>
</comment>
<evidence type="ECO:0000256" key="1">
    <source>
        <dbReference type="SAM" id="MobiDB-lite"/>
    </source>
</evidence>
<proteinExistence type="predicted"/>
<dbReference type="AlphaFoldDB" id="A0A640TXQ9"/>
<feature type="compositionally biased region" description="Low complexity" evidence="1">
    <location>
        <begin position="66"/>
        <end position="79"/>
    </location>
</feature>
<reference evidence="2 3" key="1">
    <citation type="submission" date="2019-12" db="EMBL/GenBank/DDBJ databases">
        <title>Whole genome shotgun sequence of Streptomyces libani subsp. libani NBRC 13452.</title>
        <authorList>
            <person name="Ichikawa N."/>
            <person name="Kimura A."/>
            <person name="Kitahashi Y."/>
            <person name="Komaki H."/>
            <person name="Tamura T."/>
        </authorList>
    </citation>
    <scope>NUCLEOTIDE SEQUENCE [LARGE SCALE GENOMIC DNA]</scope>
    <source>
        <strain evidence="2 3">NBRC 13452</strain>
    </source>
</reference>
<name>A0A640TXQ9_STRNI</name>
<dbReference type="Proteomes" id="UP000429552">
    <property type="component" value="Unassembled WGS sequence"/>
</dbReference>
<dbReference type="EMBL" id="BLIP01000003">
    <property type="protein sequence ID" value="GFE26991.1"/>
    <property type="molecule type" value="Genomic_DNA"/>
</dbReference>